<sequence>MISERARKFVSIAMQRISAIGQNTIALEIGVSPPTISRFVSDDLERACQVLAAAGLKLVPVEMQCFPPRKVAILMELARDHLNQLENVEQLSWEDRRTGSGDAAKP</sequence>
<evidence type="ECO:0008006" key="3">
    <source>
        <dbReference type="Google" id="ProtNLM"/>
    </source>
</evidence>
<dbReference type="EMBL" id="CP013389">
    <property type="protein sequence ID" value="AOJ10358.1"/>
    <property type="molecule type" value="Genomic_DNA"/>
</dbReference>
<evidence type="ECO:0000313" key="2">
    <source>
        <dbReference type="Proteomes" id="UP000067711"/>
    </source>
</evidence>
<dbReference type="InterPro" id="IPR010982">
    <property type="entry name" value="Lambda_DNA-bd_dom_sf"/>
</dbReference>
<proteinExistence type="predicted"/>
<dbReference type="Gene3D" id="1.10.260.40">
    <property type="entry name" value="lambda repressor-like DNA-binding domains"/>
    <property type="match status" value="1"/>
</dbReference>
<reference evidence="1 2" key="1">
    <citation type="submission" date="2015-12" db="EMBL/GenBank/DDBJ databases">
        <title>Diversity of Burkholderia near neighbor genomes.</title>
        <authorList>
            <person name="Sahl J."/>
            <person name="Wagner D."/>
            <person name="Keim P."/>
        </authorList>
    </citation>
    <scope>NUCLEOTIDE SEQUENCE [LARGE SCALE GENOMIC DNA]</scope>
    <source>
        <strain evidence="1 2">BDU8</strain>
    </source>
</reference>
<name>A0A1B4G370_9BURK</name>
<gene>
    <name evidence="1" type="ORF">WS71_24425</name>
</gene>
<protein>
    <recommendedName>
        <fullName evidence="3">Transcriptional regulator</fullName>
    </recommendedName>
</protein>
<accession>A0A1B4G370</accession>
<dbReference type="GO" id="GO:0003677">
    <property type="term" value="F:DNA binding"/>
    <property type="evidence" value="ECO:0007669"/>
    <property type="project" value="InterPro"/>
</dbReference>
<organism evidence="1 2">
    <name type="scientific">Burkholderia mayonis</name>
    <dbReference type="NCBI Taxonomy" id="1385591"/>
    <lineage>
        <taxon>Bacteria</taxon>
        <taxon>Pseudomonadati</taxon>
        <taxon>Pseudomonadota</taxon>
        <taxon>Betaproteobacteria</taxon>
        <taxon>Burkholderiales</taxon>
        <taxon>Burkholderiaceae</taxon>
        <taxon>Burkholderia</taxon>
        <taxon>pseudomallei group</taxon>
    </lineage>
</organism>
<evidence type="ECO:0000313" key="1">
    <source>
        <dbReference type="EMBL" id="AOJ10358.1"/>
    </source>
</evidence>
<dbReference type="AlphaFoldDB" id="A0A1B4G370"/>
<dbReference type="Proteomes" id="UP000067711">
    <property type="component" value="Chromosome 1"/>
</dbReference>
<dbReference type="SUPFAM" id="SSF47413">
    <property type="entry name" value="lambda repressor-like DNA-binding domains"/>
    <property type="match status" value="1"/>
</dbReference>